<dbReference type="PROSITE" id="PS50878">
    <property type="entry name" value="RT_POL"/>
    <property type="match status" value="1"/>
</dbReference>
<name>A0A2M7JAG1_9BACT</name>
<dbReference type="PANTHER" id="PTHR34047">
    <property type="entry name" value="NUCLEAR INTRON MATURASE 1, MITOCHONDRIAL-RELATED"/>
    <property type="match status" value="1"/>
</dbReference>
<organism evidence="2 3">
    <name type="scientific">Candidatus Desantisbacteria bacterium CG_4_8_14_3_um_filter_40_12</name>
    <dbReference type="NCBI Taxonomy" id="1974545"/>
    <lineage>
        <taxon>Bacteria</taxon>
        <taxon>Candidatus Desantisiibacteriota</taxon>
    </lineage>
</organism>
<dbReference type="GO" id="GO:0003964">
    <property type="term" value="F:RNA-directed DNA polymerase activity"/>
    <property type="evidence" value="ECO:0007669"/>
    <property type="project" value="UniProtKB-KW"/>
</dbReference>
<dbReference type="SUPFAM" id="SSF56672">
    <property type="entry name" value="DNA/RNA polymerases"/>
    <property type="match status" value="1"/>
</dbReference>
<evidence type="ECO:0000259" key="1">
    <source>
        <dbReference type="PROSITE" id="PS50878"/>
    </source>
</evidence>
<keyword evidence="2" id="KW-0695">RNA-directed DNA polymerase</keyword>
<protein>
    <submittedName>
        <fullName evidence="2">Reverse transcriptase</fullName>
    </submittedName>
</protein>
<proteinExistence type="predicted"/>
<keyword evidence="2" id="KW-0548">Nucleotidyltransferase</keyword>
<dbReference type="Pfam" id="PF00078">
    <property type="entry name" value="RVT_1"/>
    <property type="match status" value="1"/>
</dbReference>
<comment type="caution">
    <text evidence="2">The sequence shown here is derived from an EMBL/GenBank/DDBJ whole genome shotgun (WGS) entry which is preliminary data.</text>
</comment>
<keyword evidence="2" id="KW-0808">Transferase</keyword>
<dbReference type="EMBL" id="PFIC01000217">
    <property type="protein sequence ID" value="PIX16388.1"/>
    <property type="molecule type" value="Genomic_DNA"/>
</dbReference>
<feature type="domain" description="Reverse transcriptase" evidence="1">
    <location>
        <begin position="40"/>
        <end position="296"/>
    </location>
</feature>
<dbReference type="PANTHER" id="PTHR34047:SF8">
    <property type="entry name" value="PROTEIN YKFC"/>
    <property type="match status" value="1"/>
</dbReference>
<dbReference type="InterPro" id="IPR000477">
    <property type="entry name" value="RT_dom"/>
</dbReference>
<dbReference type="InterPro" id="IPR051083">
    <property type="entry name" value="GrpII_Intron_Splice-Mob/Def"/>
</dbReference>
<accession>A0A2M7JAG1</accession>
<dbReference type="Proteomes" id="UP000229297">
    <property type="component" value="Unassembled WGS sequence"/>
</dbReference>
<dbReference type="CDD" id="cd01646">
    <property type="entry name" value="RT_Bac_retron_I"/>
    <property type="match status" value="1"/>
</dbReference>
<dbReference type="AlphaFoldDB" id="A0A2M7JAG1"/>
<reference evidence="3" key="1">
    <citation type="submission" date="2017-09" db="EMBL/GenBank/DDBJ databases">
        <title>Depth-based differentiation of microbial function through sediment-hosted aquifers and enrichment of novel symbionts in the deep terrestrial subsurface.</title>
        <authorList>
            <person name="Probst A.J."/>
            <person name="Ladd B."/>
            <person name="Jarett J.K."/>
            <person name="Geller-Mcgrath D.E."/>
            <person name="Sieber C.M.K."/>
            <person name="Emerson J.B."/>
            <person name="Anantharaman K."/>
            <person name="Thomas B.C."/>
            <person name="Malmstrom R."/>
            <person name="Stieglmeier M."/>
            <person name="Klingl A."/>
            <person name="Woyke T."/>
            <person name="Ryan C.M."/>
            <person name="Banfield J.F."/>
        </authorList>
    </citation>
    <scope>NUCLEOTIDE SEQUENCE [LARGE SCALE GENOMIC DNA]</scope>
</reference>
<evidence type="ECO:0000313" key="3">
    <source>
        <dbReference type="Proteomes" id="UP000229297"/>
    </source>
</evidence>
<sequence length="400" mass="47810">MFTLEDLLKAYLSCRKNKRNTINALKFEKNFESNILELFEELKNRTYRPGRSICFVVTYPKLREVFAADFRDRVIHHLLVSHLEPHFEKRFIYSSFACRKKKGLLTATLYFKRMIRSATHNYTKRAFYGQFDIRSFFTSIDKNILKEIIIHEIADHFPKNRKDDLIWLTEIILNHNPIDNYYFKGDPALLKQIPPHKTLFKAEKNRGLPIGNLTSQFFANVYLNELDQYVKRELKIKHYVRYVDDFIILSNNLEEIKLWREQIDTFLKEKLRLVLHPNKDKYNSVYPGIDFVGYIVKPTYTLARKRVVQNLKTKLHCFNQGKLLVSQNQKQQTFLLSAPPTKQELEKMLAMVNSYFGHFKHANCYTLRKDLYDNHFRNLKSYLMPIDDNFSYFILVTKQK</sequence>
<gene>
    <name evidence="2" type="ORF">COZ71_07815</name>
</gene>
<evidence type="ECO:0000313" key="2">
    <source>
        <dbReference type="EMBL" id="PIX16388.1"/>
    </source>
</evidence>
<dbReference type="InterPro" id="IPR043502">
    <property type="entry name" value="DNA/RNA_pol_sf"/>
</dbReference>